<reference evidence="2" key="3">
    <citation type="journal article" date="2017" name="Nature">
        <title>Genome sequence of the progenitor of the wheat D genome Aegilops tauschii.</title>
        <authorList>
            <person name="Luo M.C."/>
            <person name="Gu Y.Q."/>
            <person name="Puiu D."/>
            <person name="Wang H."/>
            <person name="Twardziok S.O."/>
            <person name="Deal K.R."/>
            <person name="Huo N."/>
            <person name="Zhu T."/>
            <person name="Wang L."/>
            <person name="Wang Y."/>
            <person name="McGuire P.E."/>
            <person name="Liu S."/>
            <person name="Long H."/>
            <person name="Ramasamy R.K."/>
            <person name="Rodriguez J.C."/>
            <person name="Van S.L."/>
            <person name="Yuan L."/>
            <person name="Wang Z."/>
            <person name="Xia Z."/>
            <person name="Xiao L."/>
            <person name="Anderson O.D."/>
            <person name="Ouyang S."/>
            <person name="Liang Y."/>
            <person name="Zimin A.V."/>
            <person name="Pertea G."/>
            <person name="Qi P."/>
            <person name="Bennetzen J.L."/>
            <person name="Dai X."/>
            <person name="Dawson M.W."/>
            <person name="Muller H.G."/>
            <person name="Kugler K."/>
            <person name="Rivarola-Duarte L."/>
            <person name="Spannagl M."/>
            <person name="Mayer K.F.X."/>
            <person name="Lu F.H."/>
            <person name="Bevan M.W."/>
            <person name="Leroy P."/>
            <person name="Li P."/>
            <person name="You F.M."/>
            <person name="Sun Q."/>
            <person name="Liu Z."/>
            <person name="Lyons E."/>
            <person name="Wicker T."/>
            <person name="Salzberg S.L."/>
            <person name="Devos K.M."/>
            <person name="Dvorak J."/>
        </authorList>
    </citation>
    <scope>NUCLEOTIDE SEQUENCE [LARGE SCALE GENOMIC DNA]</scope>
    <source>
        <strain evidence="2">cv. AL8/78</strain>
    </source>
</reference>
<dbReference type="AlphaFoldDB" id="A0A453H8Y0"/>
<organism evidence="2 3">
    <name type="scientific">Aegilops tauschii subsp. strangulata</name>
    <name type="common">Goatgrass</name>
    <dbReference type="NCBI Taxonomy" id="200361"/>
    <lineage>
        <taxon>Eukaryota</taxon>
        <taxon>Viridiplantae</taxon>
        <taxon>Streptophyta</taxon>
        <taxon>Embryophyta</taxon>
        <taxon>Tracheophyta</taxon>
        <taxon>Spermatophyta</taxon>
        <taxon>Magnoliopsida</taxon>
        <taxon>Liliopsida</taxon>
        <taxon>Poales</taxon>
        <taxon>Poaceae</taxon>
        <taxon>BOP clade</taxon>
        <taxon>Pooideae</taxon>
        <taxon>Triticodae</taxon>
        <taxon>Triticeae</taxon>
        <taxon>Triticinae</taxon>
        <taxon>Aegilops</taxon>
    </lineage>
</organism>
<keyword evidence="3" id="KW-1185">Reference proteome</keyword>
<protein>
    <submittedName>
        <fullName evidence="2">Uncharacterized protein</fullName>
    </submittedName>
</protein>
<proteinExistence type="predicted"/>
<dbReference type="Gramene" id="AET4Gv20115700.6">
    <property type="protein sequence ID" value="AET4Gv20115700.6"/>
    <property type="gene ID" value="AET4Gv20115700"/>
</dbReference>
<name>A0A453H8Y0_AEGTS</name>
<evidence type="ECO:0000313" key="3">
    <source>
        <dbReference type="Proteomes" id="UP000015105"/>
    </source>
</evidence>
<reference evidence="3" key="1">
    <citation type="journal article" date="2014" name="Science">
        <title>Ancient hybridizations among the ancestral genomes of bread wheat.</title>
        <authorList>
            <consortium name="International Wheat Genome Sequencing Consortium,"/>
            <person name="Marcussen T."/>
            <person name="Sandve S.R."/>
            <person name="Heier L."/>
            <person name="Spannagl M."/>
            <person name="Pfeifer M."/>
            <person name="Jakobsen K.S."/>
            <person name="Wulff B.B."/>
            <person name="Steuernagel B."/>
            <person name="Mayer K.F."/>
            <person name="Olsen O.A."/>
        </authorList>
    </citation>
    <scope>NUCLEOTIDE SEQUENCE [LARGE SCALE GENOMIC DNA]</scope>
    <source>
        <strain evidence="3">cv. AL8/78</strain>
    </source>
</reference>
<evidence type="ECO:0000313" key="2">
    <source>
        <dbReference type="EnsemblPlants" id="AET4Gv20115700.6"/>
    </source>
</evidence>
<accession>A0A453H8Y0</accession>
<dbReference type="Proteomes" id="UP000015105">
    <property type="component" value="Chromosome 4D"/>
</dbReference>
<evidence type="ECO:0000256" key="1">
    <source>
        <dbReference type="SAM" id="Phobius"/>
    </source>
</evidence>
<reference evidence="2" key="4">
    <citation type="submission" date="2019-03" db="UniProtKB">
        <authorList>
            <consortium name="EnsemblPlants"/>
        </authorList>
    </citation>
    <scope>IDENTIFICATION</scope>
</reference>
<keyword evidence="1" id="KW-1133">Transmembrane helix</keyword>
<keyword evidence="1" id="KW-0812">Transmembrane</keyword>
<keyword evidence="1" id="KW-0472">Membrane</keyword>
<reference evidence="3" key="2">
    <citation type="journal article" date="2017" name="Nat. Plants">
        <title>The Aegilops tauschii genome reveals multiple impacts of transposons.</title>
        <authorList>
            <person name="Zhao G."/>
            <person name="Zou C."/>
            <person name="Li K."/>
            <person name="Wang K."/>
            <person name="Li T."/>
            <person name="Gao L."/>
            <person name="Zhang X."/>
            <person name="Wang H."/>
            <person name="Yang Z."/>
            <person name="Liu X."/>
            <person name="Jiang W."/>
            <person name="Mao L."/>
            <person name="Kong X."/>
            <person name="Jiao Y."/>
            <person name="Jia J."/>
        </authorList>
    </citation>
    <scope>NUCLEOTIDE SEQUENCE [LARGE SCALE GENOMIC DNA]</scope>
    <source>
        <strain evidence="3">cv. AL8/78</strain>
    </source>
</reference>
<reference evidence="2" key="5">
    <citation type="journal article" date="2021" name="G3 (Bethesda)">
        <title>Aegilops tauschii genome assembly Aet v5.0 features greater sequence contiguity and improved annotation.</title>
        <authorList>
            <person name="Wang L."/>
            <person name="Zhu T."/>
            <person name="Rodriguez J.C."/>
            <person name="Deal K.R."/>
            <person name="Dubcovsky J."/>
            <person name="McGuire P.E."/>
            <person name="Lux T."/>
            <person name="Spannagl M."/>
            <person name="Mayer K.F.X."/>
            <person name="Baldrich P."/>
            <person name="Meyers B.C."/>
            <person name="Huo N."/>
            <person name="Gu Y.Q."/>
            <person name="Zhou H."/>
            <person name="Devos K.M."/>
            <person name="Bennetzen J.L."/>
            <person name="Unver T."/>
            <person name="Budak H."/>
            <person name="Gulick P.J."/>
            <person name="Galiba G."/>
            <person name="Kalapos B."/>
            <person name="Nelson D.R."/>
            <person name="Li P."/>
            <person name="You F.M."/>
            <person name="Luo M.C."/>
            <person name="Dvorak J."/>
        </authorList>
    </citation>
    <scope>NUCLEOTIDE SEQUENCE [LARGE SCALE GENOMIC DNA]</scope>
    <source>
        <strain evidence="2">cv. AL8/78</strain>
    </source>
</reference>
<sequence length="85" mass="9434">MLQEAMGVSAKGRICGVAEAAEVTRGSSPLTSELSTGKMNLQVPRWNKRSMITLNSAFIRIFSVVQIFPCFLGHTVWLNFWVSMV</sequence>
<feature type="transmembrane region" description="Helical" evidence="1">
    <location>
        <begin position="57"/>
        <end position="82"/>
    </location>
</feature>
<dbReference type="EnsemblPlants" id="AET4Gv20115700.6">
    <property type="protein sequence ID" value="AET4Gv20115700.6"/>
    <property type="gene ID" value="AET4Gv20115700"/>
</dbReference>